<evidence type="ECO:0000256" key="2">
    <source>
        <dbReference type="ARBA" id="ARBA00011133"/>
    </source>
</evidence>
<dbReference type="InParanoid" id="G3TT87"/>
<sequence length="125" mass="14297">MSSAKKGGENMMGRSAINEVVTRECPIDTHKHVHGVGFKKHAPWALKEIQKFAMPGMGMPDVHIDARLSKVVWAKGVRNVPYPIHVWLFRKQNEDKDSSNKLYTRVTYVPVTTFKSLQSMWMKTN</sequence>
<evidence type="ECO:0000256" key="1">
    <source>
        <dbReference type="ARBA" id="ARBA00010808"/>
    </source>
</evidence>
<dbReference type="Pfam" id="PF01198">
    <property type="entry name" value="Ribosomal_L31e"/>
    <property type="match status" value="1"/>
</dbReference>
<comment type="subunit">
    <text evidence="2">Component of the large ribosomal subunit.</text>
</comment>
<dbReference type="GO" id="GO:0022625">
    <property type="term" value="C:cytosolic large ribosomal subunit"/>
    <property type="evidence" value="ECO:0007669"/>
    <property type="project" value="TreeGrafter"/>
</dbReference>
<dbReference type="HOGENOM" id="CLU_112570_1_1_1"/>
<keyword evidence="3" id="KW-0689">Ribosomal protein</keyword>
<keyword evidence="4" id="KW-0687">Ribonucleoprotein</keyword>
<dbReference type="GeneTree" id="ENSGT00950000183030"/>
<dbReference type="SMART" id="SM01380">
    <property type="entry name" value="Ribosomal_L31e"/>
    <property type="match status" value="1"/>
</dbReference>
<dbReference type="SUPFAM" id="SSF54575">
    <property type="entry name" value="Ribosomal protein L31e"/>
    <property type="match status" value="1"/>
</dbReference>
<dbReference type="AlphaFoldDB" id="G3TT87"/>
<dbReference type="InterPro" id="IPR023621">
    <property type="entry name" value="Ribosomal_eL31_dom_sf"/>
</dbReference>
<dbReference type="FunFam" id="3.10.440.10:FF:000001">
    <property type="entry name" value="60S ribosomal protein L31"/>
    <property type="match status" value="1"/>
</dbReference>
<dbReference type="STRING" id="9785.ENSLAFP00000018795"/>
<evidence type="ECO:0000256" key="6">
    <source>
        <dbReference type="ARBA" id="ARBA00035230"/>
    </source>
</evidence>
<accession>G3TT87</accession>
<keyword evidence="9" id="KW-1185">Reference proteome</keyword>
<dbReference type="PANTHER" id="PTHR10956:SF48">
    <property type="entry name" value="60S RIBOSOMAL PROTEIN L31"/>
    <property type="match status" value="1"/>
</dbReference>
<evidence type="ECO:0000256" key="3">
    <source>
        <dbReference type="ARBA" id="ARBA00022980"/>
    </source>
</evidence>
<reference evidence="8" key="2">
    <citation type="submission" date="2025-08" db="UniProtKB">
        <authorList>
            <consortium name="Ensembl"/>
        </authorList>
    </citation>
    <scope>IDENTIFICATION</scope>
    <source>
        <strain evidence="8">Isolate ISIS603380</strain>
    </source>
</reference>
<reference evidence="8 9" key="1">
    <citation type="submission" date="2009-06" db="EMBL/GenBank/DDBJ databases">
        <title>The Genome Sequence of Loxodonta africana (African elephant).</title>
        <authorList>
            <person name="Di Palma F."/>
            <person name="Heiman D."/>
            <person name="Young S."/>
            <person name="Johnson J."/>
            <person name="Lander E.S."/>
            <person name="Lindblad-Toh K."/>
        </authorList>
    </citation>
    <scope>NUCLEOTIDE SEQUENCE [LARGE SCALE GENOMIC DNA]</scope>
    <source>
        <strain evidence="8 9">Isolate ISIS603380</strain>
    </source>
</reference>
<comment type="similarity">
    <text evidence="1">Belongs to the eukaryotic ribosomal protein eL31 family.</text>
</comment>
<comment type="function">
    <text evidence="5">Component of the large ribosomal subunit. The ribosome is a large ribonucleoprotein complex responsible for the synthesis of proteins in the cell.</text>
</comment>
<proteinExistence type="inferred from homology"/>
<dbReference type="Gene3D" id="3.10.440.10">
    <property type="match status" value="1"/>
</dbReference>
<evidence type="ECO:0000256" key="5">
    <source>
        <dbReference type="ARBA" id="ARBA00034092"/>
    </source>
</evidence>
<dbReference type="GO" id="GO:0002181">
    <property type="term" value="P:cytoplasmic translation"/>
    <property type="evidence" value="ECO:0007669"/>
    <property type="project" value="TreeGrafter"/>
</dbReference>
<organism evidence="8 9">
    <name type="scientific">Loxodonta africana</name>
    <name type="common">African elephant</name>
    <dbReference type="NCBI Taxonomy" id="9785"/>
    <lineage>
        <taxon>Eukaryota</taxon>
        <taxon>Metazoa</taxon>
        <taxon>Chordata</taxon>
        <taxon>Craniata</taxon>
        <taxon>Vertebrata</taxon>
        <taxon>Euteleostomi</taxon>
        <taxon>Mammalia</taxon>
        <taxon>Eutheria</taxon>
        <taxon>Afrotheria</taxon>
        <taxon>Proboscidea</taxon>
        <taxon>Elephantidae</taxon>
        <taxon>Loxodonta</taxon>
    </lineage>
</organism>
<dbReference type="eggNOG" id="KOG0893">
    <property type="taxonomic scope" value="Eukaryota"/>
</dbReference>
<evidence type="ECO:0000256" key="4">
    <source>
        <dbReference type="ARBA" id="ARBA00023274"/>
    </source>
</evidence>
<dbReference type="Proteomes" id="UP000007646">
    <property type="component" value="Unassembled WGS sequence"/>
</dbReference>
<evidence type="ECO:0000313" key="8">
    <source>
        <dbReference type="Ensembl" id="ENSLAFP00000018795.1"/>
    </source>
</evidence>
<dbReference type="Ensembl" id="ENSLAFT00000029037.1">
    <property type="protein sequence ID" value="ENSLAFP00000018795.1"/>
    <property type="gene ID" value="ENSLAFG00000032400.1"/>
</dbReference>
<evidence type="ECO:0000313" key="9">
    <source>
        <dbReference type="Proteomes" id="UP000007646"/>
    </source>
</evidence>
<evidence type="ECO:0000256" key="7">
    <source>
        <dbReference type="ARBA" id="ARBA00035337"/>
    </source>
</evidence>
<name>G3TT87_LOXAF</name>
<dbReference type="PANTHER" id="PTHR10956">
    <property type="entry name" value="60S RIBOSOMAL PROTEIN L31"/>
    <property type="match status" value="1"/>
</dbReference>
<dbReference type="GO" id="GO:0003735">
    <property type="term" value="F:structural constituent of ribosome"/>
    <property type="evidence" value="ECO:0007669"/>
    <property type="project" value="InterPro"/>
</dbReference>
<dbReference type="InterPro" id="IPR000054">
    <property type="entry name" value="Ribosomal_eL31"/>
</dbReference>
<protein>
    <recommendedName>
        <fullName evidence="6">Large ribosomal subunit protein eL31</fullName>
    </recommendedName>
    <alternativeName>
        <fullName evidence="7">60S ribosomal protein L31</fullName>
    </alternativeName>
</protein>
<reference evidence="8" key="3">
    <citation type="submission" date="2025-09" db="UniProtKB">
        <authorList>
            <consortium name="Ensembl"/>
        </authorList>
    </citation>
    <scope>IDENTIFICATION</scope>
    <source>
        <strain evidence="8">Isolate ISIS603380</strain>
    </source>
</reference>